<gene>
    <name evidence="1" type="ORF">LH29_11835</name>
</gene>
<comment type="caution">
    <text evidence="1">The sequence shown here is derived from an EMBL/GenBank/DDBJ whole genome shotgun (WGS) entry which is preliminary data.</text>
</comment>
<dbReference type="InterPro" id="IPR011747">
    <property type="entry name" value="CHP02241"/>
</dbReference>
<evidence type="ECO:0000313" key="1">
    <source>
        <dbReference type="EMBL" id="KJF43764.1"/>
    </source>
</evidence>
<dbReference type="Proteomes" id="UP000032544">
    <property type="component" value="Unassembled WGS sequence"/>
</dbReference>
<proteinExistence type="predicted"/>
<reference evidence="1 2" key="1">
    <citation type="submission" date="2014-09" db="EMBL/GenBank/DDBJ databases">
        <title>Draft Genome Sequence of Draconibacterium sp. JN14CK-3.</title>
        <authorList>
            <person name="Dong C."/>
            <person name="Lai Q."/>
            <person name="Shao Z."/>
        </authorList>
    </citation>
    <scope>NUCLEOTIDE SEQUENCE [LARGE SCALE GENOMIC DNA]</scope>
    <source>
        <strain evidence="1 2">JN14CK-3</strain>
    </source>
</reference>
<dbReference type="RefSeq" id="WP_045029701.1">
    <property type="nucleotide sequence ID" value="NZ_JRHC01000002.1"/>
</dbReference>
<dbReference type="PANTHER" id="PTHR38009:SF1">
    <property type="entry name" value="CONSERVED HYPOTHETICAL PHAGE TAIL PROTEIN"/>
    <property type="match status" value="1"/>
</dbReference>
<dbReference type="Pfam" id="PF06841">
    <property type="entry name" value="Phage_T4_gp19"/>
    <property type="match status" value="1"/>
</dbReference>
<dbReference type="NCBIfam" id="TIGR02241">
    <property type="entry name" value="conserved hypothetical phage tail region protein"/>
    <property type="match status" value="1"/>
</dbReference>
<keyword evidence="2" id="KW-1185">Reference proteome</keyword>
<evidence type="ECO:0000313" key="2">
    <source>
        <dbReference type="Proteomes" id="UP000032544"/>
    </source>
</evidence>
<sequence length="148" mass="16962">MATTYPLPKFHFKVSFGDTEFNCTEVSGLDFEREVIEYRAGADAEYHKGKQPGLSKYSNITLKRGTFAGKGREFYEKWVKTVYFQEEGEKYRGDLVISLLNESHEPVVSWKAINAYITKIQATDFKADGNEIAIETAEFVHEKLTMIE</sequence>
<dbReference type="EMBL" id="JRHC01000002">
    <property type="protein sequence ID" value="KJF43764.1"/>
    <property type="molecule type" value="Genomic_DNA"/>
</dbReference>
<name>A0A0D8JAM2_9BACT</name>
<dbReference type="AlphaFoldDB" id="A0A0D8JAM2"/>
<organism evidence="1 2">
    <name type="scientific">Draconibacterium sediminis</name>
    <dbReference type="NCBI Taxonomy" id="1544798"/>
    <lineage>
        <taxon>Bacteria</taxon>
        <taxon>Pseudomonadati</taxon>
        <taxon>Bacteroidota</taxon>
        <taxon>Bacteroidia</taxon>
        <taxon>Marinilabiliales</taxon>
        <taxon>Prolixibacteraceae</taxon>
        <taxon>Draconibacterium</taxon>
    </lineage>
</organism>
<dbReference type="GO" id="GO:0005198">
    <property type="term" value="F:structural molecule activity"/>
    <property type="evidence" value="ECO:0007669"/>
    <property type="project" value="InterPro"/>
</dbReference>
<dbReference type="STRING" id="1544798.LH29_11835"/>
<dbReference type="OrthoDB" id="73314at2"/>
<protein>
    <submittedName>
        <fullName evidence="1">Phage tail protein</fullName>
    </submittedName>
</protein>
<dbReference type="PANTHER" id="PTHR38009">
    <property type="entry name" value="CONSERVED HYPOTHETICAL PHAGE TAIL PROTEIN"/>
    <property type="match status" value="1"/>
</dbReference>
<dbReference type="InterPro" id="IPR010667">
    <property type="entry name" value="Phage_T4_Gp19"/>
</dbReference>
<accession>A0A0D8JAM2</accession>